<keyword evidence="2" id="KW-0812">Transmembrane</keyword>
<reference evidence="3 4" key="1">
    <citation type="submission" date="2021-05" db="EMBL/GenBank/DDBJ databases">
        <title>Novel species in genus Arthrobacter.</title>
        <authorList>
            <person name="Zhang G."/>
        </authorList>
    </citation>
    <scope>NUCLEOTIDE SEQUENCE [LARGE SCALE GENOMIC DNA]</scope>
    <source>
        <strain evidence="4">zg-ZUI227</strain>
    </source>
</reference>
<protein>
    <recommendedName>
        <fullName evidence="5">DUF4157 domain-containing protein</fullName>
    </recommendedName>
</protein>
<keyword evidence="2" id="KW-0472">Membrane</keyword>
<gene>
    <name evidence="3" type="ORF">KKR91_06015</name>
</gene>
<feature type="region of interest" description="Disordered" evidence="1">
    <location>
        <begin position="78"/>
        <end position="98"/>
    </location>
</feature>
<organism evidence="3 4">
    <name type="scientific">Arthrobacter jiangjiafuii</name>
    <dbReference type="NCBI Taxonomy" id="2817475"/>
    <lineage>
        <taxon>Bacteria</taxon>
        <taxon>Bacillati</taxon>
        <taxon>Actinomycetota</taxon>
        <taxon>Actinomycetes</taxon>
        <taxon>Micrococcales</taxon>
        <taxon>Micrococcaceae</taxon>
        <taxon>Arthrobacter</taxon>
    </lineage>
</organism>
<name>A0A975M818_9MICC</name>
<dbReference type="AlphaFoldDB" id="A0A975M818"/>
<evidence type="ECO:0000313" key="3">
    <source>
        <dbReference type="EMBL" id="QWC11686.1"/>
    </source>
</evidence>
<feature type="transmembrane region" description="Helical" evidence="2">
    <location>
        <begin position="108"/>
        <end position="128"/>
    </location>
</feature>
<accession>A0A975M818</accession>
<dbReference type="EMBL" id="CP076022">
    <property type="protein sequence ID" value="QWC11686.1"/>
    <property type="molecule type" value="Genomic_DNA"/>
</dbReference>
<proteinExistence type="predicted"/>
<evidence type="ECO:0008006" key="5">
    <source>
        <dbReference type="Google" id="ProtNLM"/>
    </source>
</evidence>
<keyword evidence="4" id="KW-1185">Reference proteome</keyword>
<dbReference type="KEGG" id="ajg:KKR91_06015"/>
<evidence type="ECO:0000256" key="1">
    <source>
        <dbReference type="SAM" id="MobiDB-lite"/>
    </source>
</evidence>
<keyword evidence="2" id="KW-1133">Transmembrane helix</keyword>
<sequence>MPSLTRPAFVLARRILNTVNLTTPAGLVLARAGRCRLSPGPDGLLLAEGWSWVLPKAAAFTVGNVILYRSRVAASFRPGPAEQGGSHGSGASRQSPLLRHEARHSSQYAALGFLFYPLYFAAAGVSVLRKGDPASGNVFEQWAGLHDGGYRTAARRTGPRRRVM</sequence>
<evidence type="ECO:0000256" key="2">
    <source>
        <dbReference type="SAM" id="Phobius"/>
    </source>
</evidence>
<dbReference type="Proteomes" id="UP000676885">
    <property type="component" value="Chromosome"/>
</dbReference>
<evidence type="ECO:0000313" key="4">
    <source>
        <dbReference type="Proteomes" id="UP000676885"/>
    </source>
</evidence>